<evidence type="ECO:0000313" key="3">
    <source>
        <dbReference type="Proteomes" id="UP001595867"/>
    </source>
</evidence>
<keyword evidence="1" id="KW-0812">Transmembrane</keyword>
<reference evidence="3" key="1">
    <citation type="journal article" date="2019" name="Int. J. Syst. Evol. Microbiol.">
        <title>The Global Catalogue of Microorganisms (GCM) 10K type strain sequencing project: providing services to taxonomists for standard genome sequencing and annotation.</title>
        <authorList>
            <consortium name="The Broad Institute Genomics Platform"/>
            <consortium name="The Broad Institute Genome Sequencing Center for Infectious Disease"/>
            <person name="Wu L."/>
            <person name="Ma J."/>
        </authorList>
    </citation>
    <scope>NUCLEOTIDE SEQUENCE [LARGE SCALE GENOMIC DNA]</scope>
    <source>
        <strain evidence="3">TBRC 5832</strain>
    </source>
</reference>
<dbReference type="Proteomes" id="UP001595867">
    <property type="component" value="Unassembled WGS sequence"/>
</dbReference>
<proteinExistence type="predicted"/>
<sequence length="160" mass="17035">MAPVMLRFWLNRGEPPERRTSVDDFRQDVRRGPVDSGGMETANAVRAVAWVFTCTVSVLLFAAMTLVRRGVPSLASFTAVPEATLVGISMLAAGAGIASGARWTLSSALENRVDASCDRAAPGTRPRGLAVWLCMPSNVDLLFALTWAACFTPALLDPPG</sequence>
<accession>A0ABV8JBL2</accession>
<keyword evidence="1" id="KW-0472">Membrane</keyword>
<comment type="caution">
    <text evidence="2">The sequence shown here is derived from an EMBL/GenBank/DDBJ whole genome shotgun (WGS) entry which is preliminary data.</text>
</comment>
<dbReference type="RefSeq" id="WP_378073762.1">
    <property type="nucleotide sequence ID" value="NZ_JBHSBL010000045.1"/>
</dbReference>
<keyword evidence="1" id="KW-1133">Transmembrane helix</keyword>
<keyword evidence="3" id="KW-1185">Reference proteome</keyword>
<protein>
    <submittedName>
        <fullName evidence="2">Uncharacterized protein</fullName>
    </submittedName>
</protein>
<organism evidence="2 3">
    <name type="scientific">Actinoplanes subglobosus</name>
    <dbReference type="NCBI Taxonomy" id="1547892"/>
    <lineage>
        <taxon>Bacteria</taxon>
        <taxon>Bacillati</taxon>
        <taxon>Actinomycetota</taxon>
        <taxon>Actinomycetes</taxon>
        <taxon>Micromonosporales</taxon>
        <taxon>Micromonosporaceae</taxon>
        <taxon>Actinoplanes</taxon>
    </lineage>
</organism>
<evidence type="ECO:0000256" key="1">
    <source>
        <dbReference type="SAM" id="Phobius"/>
    </source>
</evidence>
<evidence type="ECO:0000313" key="2">
    <source>
        <dbReference type="EMBL" id="MFC4072848.1"/>
    </source>
</evidence>
<gene>
    <name evidence="2" type="ORF">ACFO0C_48615</name>
</gene>
<name>A0ABV8JBL2_9ACTN</name>
<dbReference type="EMBL" id="JBHSBL010000045">
    <property type="protein sequence ID" value="MFC4072848.1"/>
    <property type="molecule type" value="Genomic_DNA"/>
</dbReference>
<feature type="transmembrane region" description="Helical" evidence="1">
    <location>
        <begin position="129"/>
        <end position="156"/>
    </location>
</feature>
<feature type="transmembrane region" description="Helical" evidence="1">
    <location>
        <begin position="47"/>
        <end position="67"/>
    </location>
</feature>